<protein>
    <submittedName>
        <fullName evidence="1">Uncharacterized protein</fullName>
    </submittedName>
</protein>
<keyword evidence="2" id="KW-1185">Reference proteome</keyword>
<gene>
    <name evidence="1" type="ORF">HPB49_001082</name>
</gene>
<sequence>MARLKDVAKFAVTTSFLMQCAYSSAWTNARKCEPHSILIVWSPGPAGLFANEAVHAAACVSPFRAVTTSDSASTQGTSALAQYRSILERYRSSRRLYPDPARGLSKADERLLRRLQTNTFLCPAAGHHFMPGIHGYLCHSIPLRPTHKRGLGGVPAWLLYIPWKLNAPWWPQRRSSPVHFGRGRLLL</sequence>
<dbReference type="EMBL" id="CM023475">
    <property type="protein sequence ID" value="KAH7944837.1"/>
    <property type="molecule type" value="Genomic_DNA"/>
</dbReference>
<evidence type="ECO:0000313" key="2">
    <source>
        <dbReference type="Proteomes" id="UP000821865"/>
    </source>
</evidence>
<reference evidence="1" key="1">
    <citation type="submission" date="2020-05" db="EMBL/GenBank/DDBJ databases">
        <title>Large-scale comparative analyses of tick genomes elucidate their genetic diversity and vector capacities.</title>
        <authorList>
            <person name="Jia N."/>
            <person name="Wang J."/>
            <person name="Shi W."/>
            <person name="Du L."/>
            <person name="Sun Y."/>
            <person name="Zhan W."/>
            <person name="Jiang J."/>
            <person name="Wang Q."/>
            <person name="Zhang B."/>
            <person name="Ji P."/>
            <person name="Sakyi L.B."/>
            <person name="Cui X."/>
            <person name="Yuan T."/>
            <person name="Jiang B."/>
            <person name="Yang W."/>
            <person name="Lam T.T.-Y."/>
            <person name="Chang Q."/>
            <person name="Ding S."/>
            <person name="Wang X."/>
            <person name="Zhu J."/>
            <person name="Ruan X."/>
            <person name="Zhao L."/>
            <person name="Wei J."/>
            <person name="Que T."/>
            <person name="Du C."/>
            <person name="Cheng J."/>
            <person name="Dai P."/>
            <person name="Han X."/>
            <person name="Huang E."/>
            <person name="Gao Y."/>
            <person name="Liu J."/>
            <person name="Shao H."/>
            <person name="Ye R."/>
            <person name="Li L."/>
            <person name="Wei W."/>
            <person name="Wang X."/>
            <person name="Wang C."/>
            <person name="Yang T."/>
            <person name="Huo Q."/>
            <person name="Li W."/>
            <person name="Guo W."/>
            <person name="Chen H."/>
            <person name="Zhou L."/>
            <person name="Ni X."/>
            <person name="Tian J."/>
            <person name="Zhou Y."/>
            <person name="Sheng Y."/>
            <person name="Liu T."/>
            <person name="Pan Y."/>
            <person name="Xia L."/>
            <person name="Li J."/>
            <person name="Zhao F."/>
            <person name="Cao W."/>
        </authorList>
    </citation>
    <scope>NUCLEOTIDE SEQUENCE</scope>
    <source>
        <strain evidence="1">Dsil-2018</strain>
    </source>
</reference>
<organism evidence="1 2">
    <name type="scientific">Dermacentor silvarum</name>
    <name type="common">Tick</name>
    <dbReference type="NCBI Taxonomy" id="543639"/>
    <lineage>
        <taxon>Eukaryota</taxon>
        <taxon>Metazoa</taxon>
        <taxon>Ecdysozoa</taxon>
        <taxon>Arthropoda</taxon>
        <taxon>Chelicerata</taxon>
        <taxon>Arachnida</taxon>
        <taxon>Acari</taxon>
        <taxon>Parasitiformes</taxon>
        <taxon>Ixodida</taxon>
        <taxon>Ixodoidea</taxon>
        <taxon>Ixodidae</taxon>
        <taxon>Rhipicephalinae</taxon>
        <taxon>Dermacentor</taxon>
    </lineage>
</organism>
<comment type="caution">
    <text evidence="1">The sequence shown here is derived from an EMBL/GenBank/DDBJ whole genome shotgun (WGS) entry which is preliminary data.</text>
</comment>
<proteinExistence type="predicted"/>
<evidence type="ECO:0000313" key="1">
    <source>
        <dbReference type="EMBL" id="KAH7944837.1"/>
    </source>
</evidence>
<accession>A0ACB8CIZ6</accession>
<name>A0ACB8CIZ6_DERSI</name>
<dbReference type="Proteomes" id="UP000821865">
    <property type="component" value="Chromosome 6"/>
</dbReference>